<feature type="chain" id="PRO_5022954750" evidence="2">
    <location>
        <begin position="20"/>
        <end position="175"/>
    </location>
</feature>
<feature type="compositionally biased region" description="Basic and acidic residues" evidence="1">
    <location>
        <begin position="134"/>
        <end position="147"/>
    </location>
</feature>
<keyword evidence="2" id="KW-0732">Signal</keyword>
<feature type="compositionally biased region" description="Basic and acidic residues" evidence="1">
    <location>
        <begin position="58"/>
        <end position="70"/>
    </location>
</feature>
<comment type="caution">
    <text evidence="3">The sequence shown here is derived from an EMBL/GenBank/DDBJ whole genome shotgun (WGS) entry which is preliminary data.</text>
</comment>
<keyword evidence="4" id="KW-1185">Reference proteome</keyword>
<reference evidence="3 4" key="1">
    <citation type="submission" date="2019-05" db="EMBL/GenBank/DDBJ databases">
        <title>Another draft genome of Portunus trituberculatus and its Hox gene families provides insights of decapod evolution.</title>
        <authorList>
            <person name="Jeong J.-H."/>
            <person name="Song I."/>
            <person name="Kim S."/>
            <person name="Choi T."/>
            <person name="Kim D."/>
            <person name="Ryu S."/>
            <person name="Kim W."/>
        </authorList>
    </citation>
    <scope>NUCLEOTIDE SEQUENCE [LARGE SCALE GENOMIC DNA]</scope>
    <source>
        <tissue evidence="3">Muscle</tissue>
    </source>
</reference>
<feature type="compositionally biased region" description="Basic and acidic residues" evidence="1">
    <location>
        <begin position="78"/>
        <end position="88"/>
    </location>
</feature>
<evidence type="ECO:0000256" key="2">
    <source>
        <dbReference type="SAM" id="SignalP"/>
    </source>
</evidence>
<dbReference type="AlphaFoldDB" id="A0A5B7FSZ2"/>
<dbReference type="Proteomes" id="UP000324222">
    <property type="component" value="Unassembled WGS sequence"/>
</dbReference>
<dbReference type="OrthoDB" id="7675048at2759"/>
<evidence type="ECO:0000256" key="1">
    <source>
        <dbReference type="SAM" id="MobiDB-lite"/>
    </source>
</evidence>
<name>A0A5B7FSZ2_PORTR</name>
<gene>
    <name evidence="3" type="ORF">E2C01_044380</name>
</gene>
<evidence type="ECO:0000313" key="3">
    <source>
        <dbReference type="EMBL" id="MPC50551.1"/>
    </source>
</evidence>
<dbReference type="EMBL" id="VSRR010009574">
    <property type="protein sequence ID" value="MPC50551.1"/>
    <property type="molecule type" value="Genomic_DNA"/>
</dbReference>
<accession>A0A5B7FSZ2</accession>
<proteinExistence type="predicted"/>
<feature type="region of interest" description="Disordered" evidence="1">
    <location>
        <begin position="44"/>
        <end position="88"/>
    </location>
</feature>
<sequence>MKHLHLAVVIVLCATRTFSSRTQDDPATLQITKETPDFTLECSKSEEAENAEDLTTMKTKEDQMKLKTDLSDTLSQEGHGKTLPKDPFTKFKKEKIQEKEFNAKTTEISEDSKTLEISGDSTDIPSKSGGLKEALQKEEKAEEGKEKGRVLVKRDTWAVGGALSWARSSLISSIG</sequence>
<organism evidence="3 4">
    <name type="scientific">Portunus trituberculatus</name>
    <name type="common">Swimming crab</name>
    <name type="synonym">Neptunus trituberculatus</name>
    <dbReference type="NCBI Taxonomy" id="210409"/>
    <lineage>
        <taxon>Eukaryota</taxon>
        <taxon>Metazoa</taxon>
        <taxon>Ecdysozoa</taxon>
        <taxon>Arthropoda</taxon>
        <taxon>Crustacea</taxon>
        <taxon>Multicrustacea</taxon>
        <taxon>Malacostraca</taxon>
        <taxon>Eumalacostraca</taxon>
        <taxon>Eucarida</taxon>
        <taxon>Decapoda</taxon>
        <taxon>Pleocyemata</taxon>
        <taxon>Brachyura</taxon>
        <taxon>Eubrachyura</taxon>
        <taxon>Portunoidea</taxon>
        <taxon>Portunidae</taxon>
        <taxon>Portuninae</taxon>
        <taxon>Portunus</taxon>
    </lineage>
</organism>
<feature type="signal peptide" evidence="2">
    <location>
        <begin position="1"/>
        <end position="19"/>
    </location>
</feature>
<protein>
    <submittedName>
        <fullName evidence="3">Uncharacterized protein</fullName>
    </submittedName>
</protein>
<evidence type="ECO:0000313" key="4">
    <source>
        <dbReference type="Proteomes" id="UP000324222"/>
    </source>
</evidence>
<feature type="region of interest" description="Disordered" evidence="1">
    <location>
        <begin position="103"/>
        <end position="147"/>
    </location>
</feature>